<sequence length="187" mass="20530">MSTTMTATSKSTARAPSYSTAASTSTLNSSTTTATPSLATTVTTTRVRFDAECVLIPDVPFASSKRPRMLTKSYSLPLWRKQRPQREEEQEHVVLKVALPRCVGTPFPFLRCTLLHALHLPGSRDSTQLRFIHFVSLALLRGVYFHPFIPPIPSLPSSSPLPHPHTIPVCAAPSSRESGAMPIPRIR</sequence>
<protein>
    <submittedName>
        <fullName evidence="2">Uncharacterized protein</fullName>
    </submittedName>
</protein>
<name>A0AAD7CXC1_MYCRO</name>
<dbReference type="EMBL" id="JARKIE010000195">
    <property type="protein sequence ID" value="KAJ7668252.1"/>
    <property type="molecule type" value="Genomic_DNA"/>
</dbReference>
<proteinExistence type="predicted"/>
<dbReference type="AlphaFoldDB" id="A0AAD7CXC1"/>
<dbReference type="Proteomes" id="UP001221757">
    <property type="component" value="Unassembled WGS sequence"/>
</dbReference>
<reference evidence="2" key="1">
    <citation type="submission" date="2023-03" db="EMBL/GenBank/DDBJ databases">
        <title>Massive genome expansion in bonnet fungi (Mycena s.s.) driven by repeated elements and novel gene families across ecological guilds.</title>
        <authorList>
            <consortium name="Lawrence Berkeley National Laboratory"/>
            <person name="Harder C.B."/>
            <person name="Miyauchi S."/>
            <person name="Viragh M."/>
            <person name="Kuo A."/>
            <person name="Thoen E."/>
            <person name="Andreopoulos B."/>
            <person name="Lu D."/>
            <person name="Skrede I."/>
            <person name="Drula E."/>
            <person name="Henrissat B."/>
            <person name="Morin E."/>
            <person name="Kohler A."/>
            <person name="Barry K."/>
            <person name="LaButti K."/>
            <person name="Morin E."/>
            <person name="Salamov A."/>
            <person name="Lipzen A."/>
            <person name="Mereny Z."/>
            <person name="Hegedus B."/>
            <person name="Baldrian P."/>
            <person name="Stursova M."/>
            <person name="Weitz H."/>
            <person name="Taylor A."/>
            <person name="Grigoriev I.V."/>
            <person name="Nagy L.G."/>
            <person name="Martin F."/>
            <person name="Kauserud H."/>
        </authorList>
    </citation>
    <scope>NUCLEOTIDE SEQUENCE</scope>
    <source>
        <strain evidence="2">CBHHK067</strain>
    </source>
</reference>
<evidence type="ECO:0000256" key="1">
    <source>
        <dbReference type="SAM" id="MobiDB-lite"/>
    </source>
</evidence>
<accession>A0AAD7CXC1</accession>
<feature type="region of interest" description="Disordered" evidence="1">
    <location>
        <begin position="1"/>
        <end position="33"/>
    </location>
</feature>
<gene>
    <name evidence="2" type="ORF">B0H17DRAFT_1335960</name>
</gene>
<keyword evidence="3" id="KW-1185">Reference proteome</keyword>
<evidence type="ECO:0000313" key="2">
    <source>
        <dbReference type="EMBL" id="KAJ7668252.1"/>
    </source>
</evidence>
<evidence type="ECO:0000313" key="3">
    <source>
        <dbReference type="Proteomes" id="UP001221757"/>
    </source>
</evidence>
<comment type="caution">
    <text evidence="2">The sequence shown here is derived from an EMBL/GenBank/DDBJ whole genome shotgun (WGS) entry which is preliminary data.</text>
</comment>
<organism evidence="2 3">
    <name type="scientific">Mycena rosella</name>
    <name type="common">Pink bonnet</name>
    <name type="synonym">Agaricus rosellus</name>
    <dbReference type="NCBI Taxonomy" id="1033263"/>
    <lineage>
        <taxon>Eukaryota</taxon>
        <taxon>Fungi</taxon>
        <taxon>Dikarya</taxon>
        <taxon>Basidiomycota</taxon>
        <taxon>Agaricomycotina</taxon>
        <taxon>Agaricomycetes</taxon>
        <taxon>Agaricomycetidae</taxon>
        <taxon>Agaricales</taxon>
        <taxon>Marasmiineae</taxon>
        <taxon>Mycenaceae</taxon>
        <taxon>Mycena</taxon>
    </lineage>
</organism>